<dbReference type="Proteomes" id="UP000887458">
    <property type="component" value="Unassembled WGS sequence"/>
</dbReference>
<keyword evidence="3" id="KW-1185">Reference proteome</keyword>
<evidence type="ECO:0000256" key="1">
    <source>
        <dbReference type="SAM" id="MobiDB-lite"/>
    </source>
</evidence>
<protein>
    <submittedName>
        <fullName evidence="2">Uncharacterized protein</fullName>
    </submittedName>
</protein>
<name>A0ABQ8J9T3_DERPT</name>
<evidence type="ECO:0000313" key="3">
    <source>
        <dbReference type="Proteomes" id="UP000887458"/>
    </source>
</evidence>
<reference evidence="2 3" key="1">
    <citation type="journal article" date="2018" name="J. Allergy Clin. Immunol.">
        <title>High-quality assembly of Dermatophagoides pteronyssinus genome and transcriptome reveals a wide range of novel allergens.</title>
        <authorList>
            <person name="Liu X.Y."/>
            <person name="Yang K.Y."/>
            <person name="Wang M.Q."/>
            <person name="Kwok J.S."/>
            <person name="Zeng X."/>
            <person name="Yang Z."/>
            <person name="Xiao X.J."/>
            <person name="Lau C.P."/>
            <person name="Li Y."/>
            <person name="Huang Z.M."/>
            <person name="Ba J.G."/>
            <person name="Yim A.K."/>
            <person name="Ouyang C.Y."/>
            <person name="Ngai S.M."/>
            <person name="Chan T.F."/>
            <person name="Leung E.L."/>
            <person name="Liu L."/>
            <person name="Liu Z.G."/>
            <person name="Tsui S.K."/>
        </authorList>
    </citation>
    <scope>NUCLEOTIDE SEQUENCE [LARGE SCALE GENOMIC DNA]</scope>
    <source>
        <strain evidence="2">Derp</strain>
    </source>
</reference>
<accession>A0ABQ8J9T3</accession>
<dbReference type="EMBL" id="NJHN03000060">
    <property type="protein sequence ID" value="KAH9419314.1"/>
    <property type="molecule type" value="Genomic_DNA"/>
</dbReference>
<organism evidence="2 3">
    <name type="scientific">Dermatophagoides pteronyssinus</name>
    <name type="common">European house dust mite</name>
    <dbReference type="NCBI Taxonomy" id="6956"/>
    <lineage>
        <taxon>Eukaryota</taxon>
        <taxon>Metazoa</taxon>
        <taxon>Ecdysozoa</taxon>
        <taxon>Arthropoda</taxon>
        <taxon>Chelicerata</taxon>
        <taxon>Arachnida</taxon>
        <taxon>Acari</taxon>
        <taxon>Acariformes</taxon>
        <taxon>Sarcoptiformes</taxon>
        <taxon>Astigmata</taxon>
        <taxon>Psoroptidia</taxon>
        <taxon>Analgoidea</taxon>
        <taxon>Pyroglyphidae</taxon>
        <taxon>Dermatophagoidinae</taxon>
        <taxon>Dermatophagoides</taxon>
    </lineage>
</organism>
<comment type="caution">
    <text evidence="2">The sequence shown here is derived from an EMBL/GenBank/DDBJ whole genome shotgun (WGS) entry which is preliminary data.</text>
</comment>
<reference evidence="2 3" key="2">
    <citation type="journal article" date="2022" name="Mol. Biol. Evol.">
        <title>Comparative Genomics Reveals Insights into the Divergent Evolution of Astigmatic Mites and Household Pest Adaptations.</title>
        <authorList>
            <person name="Xiong Q."/>
            <person name="Wan A.T."/>
            <person name="Liu X."/>
            <person name="Fung C.S."/>
            <person name="Xiao X."/>
            <person name="Malainual N."/>
            <person name="Hou J."/>
            <person name="Wang L."/>
            <person name="Wang M."/>
            <person name="Yang K.Y."/>
            <person name="Cui Y."/>
            <person name="Leung E.L."/>
            <person name="Nong W."/>
            <person name="Shin S.K."/>
            <person name="Au S.W."/>
            <person name="Jeong K.Y."/>
            <person name="Chew F.T."/>
            <person name="Hui J.H."/>
            <person name="Leung T.F."/>
            <person name="Tungtrongchitr A."/>
            <person name="Zhong N."/>
            <person name="Liu Z."/>
            <person name="Tsui S.K."/>
        </authorList>
    </citation>
    <scope>NUCLEOTIDE SEQUENCE [LARGE SCALE GENOMIC DNA]</scope>
    <source>
        <strain evidence="2">Derp</strain>
    </source>
</reference>
<feature type="region of interest" description="Disordered" evidence="1">
    <location>
        <begin position="65"/>
        <end position="111"/>
    </location>
</feature>
<sequence>MAKSMNGIPTTSIVTEPNNHRYRAVICPNIRASGIGIRVQVFQILWMDYTNVNIELRTLTNDIKQRHKTRMERPSSIKPVGVSAKPSQPNNEPNDPKKFKLTQLLNNDNLN</sequence>
<gene>
    <name evidence="2" type="ORF">DERP_005821</name>
</gene>
<proteinExistence type="predicted"/>
<evidence type="ECO:0000313" key="2">
    <source>
        <dbReference type="EMBL" id="KAH9419314.1"/>
    </source>
</evidence>